<dbReference type="PANTHER" id="PTHR42695:SF5">
    <property type="entry name" value="GLUTAMINE AMIDOTRANSFERASE YLR126C-RELATED"/>
    <property type="match status" value="1"/>
</dbReference>
<accession>F4QPQ5</accession>
<dbReference type="PANTHER" id="PTHR42695">
    <property type="entry name" value="GLUTAMINE AMIDOTRANSFERASE YLR126C-RELATED"/>
    <property type="match status" value="1"/>
</dbReference>
<dbReference type="eggNOG" id="COG0518">
    <property type="taxonomic scope" value="Bacteria"/>
</dbReference>
<dbReference type="AlphaFoldDB" id="F4QPQ5"/>
<dbReference type="PROSITE" id="PS51273">
    <property type="entry name" value="GATASE_TYPE_1"/>
    <property type="match status" value="1"/>
</dbReference>
<keyword evidence="2" id="KW-0808">Transferase</keyword>
<dbReference type="GO" id="GO:0016740">
    <property type="term" value="F:transferase activity"/>
    <property type="evidence" value="ECO:0007669"/>
    <property type="project" value="UniProtKB-KW"/>
</dbReference>
<dbReference type="InterPro" id="IPR017926">
    <property type="entry name" value="GATASE"/>
</dbReference>
<gene>
    <name evidence="2" type="ORF">ABI_32070</name>
</gene>
<dbReference type="Proteomes" id="UP000006512">
    <property type="component" value="Unassembled WGS sequence"/>
</dbReference>
<dbReference type="GO" id="GO:0005829">
    <property type="term" value="C:cytosol"/>
    <property type="evidence" value="ECO:0007669"/>
    <property type="project" value="TreeGrafter"/>
</dbReference>
<dbReference type="HOGENOM" id="CLU_054974_0_2_5"/>
<sequence>MRKDYIAILETGVPPAGLDQTYGTYAEMFVSLLADDGRMFKTFRTLEGQLPEHHPDLKGVVITGSPSGVYEDDPWIRDLIGWLRDLDGAVPVVGICFGHQVMAQAWGGHVEKSHKGWGVGLHEYNIHAADVWHDLLGRPADDNAIRVAVTHQDQVVKKPANAVVLAGSDFTPHGALYYTDRKGLSFQCHPEFCESFASDLLLSRRGIRIDAALVDHAVETLKKPSSRNQVLGAISRFLNANTRQR</sequence>
<dbReference type="Gene3D" id="3.40.50.880">
    <property type="match status" value="1"/>
</dbReference>
<dbReference type="SUPFAM" id="SSF52317">
    <property type="entry name" value="Class I glutamine amidotransferase-like"/>
    <property type="match status" value="1"/>
</dbReference>
<dbReference type="EMBL" id="GL883079">
    <property type="protein sequence ID" value="EGF90192.1"/>
    <property type="molecule type" value="Genomic_DNA"/>
</dbReference>
<dbReference type="Pfam" id="PF00117">
    <property type="entry name" value="GATase"/>
    <property type="match status" value="1"/>
</dbReference>
<dbReference type="CDD" id="cd01741">
    <property type="entry name" value="GATase1_1"/>
    <property type="match status" value="1"/>
</dbReference>
<dbReference type="STRING" id="715226.ABI_32070"/>
<keyword evidence="3" id="KW-1185">Reference proteome</keyword>
<evidence type="ECO:0000313" key="3">
    <source>
        <dbReference type="Proteomes" id="UP000006512"/>
    </source>
</evidence>
<evidence type="ECO:0000313" key="2">
    <source>
        <dbReference type="EMBL" id="EGF90192.1"/>
    </source>
</evidence>
<dbReference type="OrthoDB" id="9813383at2"/>
<keyword evidence="2" id="KW-0315">Glutamine amidotransferase</keyword>
<evidence type="ECO:0000259" key="1">
    <source>
        <dbReference type="Pfam" id="PF00117"/>
    </source>
</evidence>
<proteinExistence type="predicted"/>
<feature type="domain" description="Glutamine amidotransferase" evidence="1">
    <location>
        <begin position="55"/>
        <end position="195"/>
    </location>
</feature>
<name>F4QPQ5_9CAUL</name>
<dbReference type="InterPro" id="IPR029062">
    <property type="entry name" value="Class_I_gatase-like"/>
</dbReference>
<organism evidence="2 3">
    <name type="scientific">Asticcacaulis biprosthecium C19</name>
    <dbReference type="NCBI Taxonomy" id="715226"/>
    <lineage>
        <taxon>Bacteria</taxon>
        <taxon>Pseudomonadati</taxon>
        <taxon>Pseudomonadota</taxon>
        <taxon>Alphaproteobacteria</taxon>
        <taxon>Caulobacterales</taxon>
        <taxon>Caulobacteraceae</taxon>
        <taxon>Asticcacaulis</taxon>
    </lineage>
</organism>
<dbReference type="InterPro" id="IPR044992">
    <property type="entry name" value="ChyE-like"/>
</dbReference>
<reference evidence="3" key="1">
    <citation type="submission" date="2011-03" db="EMBL/GenBank/DDBJ databases">
        <title>Draft genome sequence of Brevundimonas diminuta.</title>
        <authorList>
            <person name="Brown P.J.B."/>
            <person name="Buechlein A."/>
            <person name="Hemmerich C."/>
            <person name="Brun Y.V."/>
        </authorList>
    </citation>
    <scope>NUCLEOTIDE SEQUENCE [LARGE SCALE GENOMIC DNA]</scope>
    <source>
        <strain evidence="3">C19</strain>
    </source>
</reference>
<protein>
    <submittedName>
        <fullName evidence="2">Glutamine amidotransferase class-I family protein</fullName>
    </submittedName>
</protein>
<dbReference type="RefSeq" id="WP_006273991.1">
    <property type="nucleotide sequence ID" value="NZ_GL883079.1"/>
</dbReference>